<evidence type="ECO:0000313" key="1">
    <source>
        <dbReference type="EMBL" id="CAA9430855.1"/>
    </source>
</evidence>
<accession>A0A6J4Q388</accession>
<dbReference type="AlphaFoldDB" id="A0A6J4Q388"/>
<sequence length="35" mass="3550">MSAAPVVFGTGPVHPFGPGRVFGWATEAGFDGSRS</sequence>
<name>A0A6J4Q388_9ACTN</name>
<protein>
    <submittedName>
        <fullName evidence="1">Uncharacterized protein</fullName>
    </submittedName>
</protein>
<organism evidence="1">
    <name type="scientific">uncultured Rubrobacteraceae bacterium</name>
    <dbReference type="NCBI Taxonomy" id="349277"/>
    <lineage>
        <taxon>Bacteria</taxon>
        <taxon>Bacillati</taxon>
        <taxon>Actinomycetota</taxon>
        <taxon>Rubrobacteria</taxon>
        <taxon>Rubrobacterales</taxon>
        <taxon>Rubrobacteraceae</taxon>
        <taxon>environmental samples</taxon>
    </lineage>
</organism>
<reference evidence="1" key="1">
    <citation type="submission" date="2020-02" db="EMBL/GenBank/DDBJ databases">
        <authorList>
            <person name="Meier V. D."/>
        </authorList>
    </citation>
    <scope>NUCLEOTIDE SEQUENCE</scope>
    <source>
        <strain evidence="1">AVDCRST_MAG55</strain>
    </source>
</reference>
<gene>
    <name evidence="1" type="ORF">AVDCRST_MAG55-2648</name>
</gene>
<dbReference type="EMBL" id="CADCUZ010000129">
    <property type="protein sequence ID" value="CAA9430855.1"/>
    <property type="molecule type" value="Genomic_DNA"/>
</dbReference>
<proteinExistence type="predicted"/>